<dbReference type="Proteomes" id="UP001179614">
    <property type="component" value="Chromosome"/>
</dbReference>
<accession>A0ABY7MFM6</accession>
<feature type="domain" description="HTH hxlR-type" evidence="4">
    <location>
        <begin position="25"/>
        <end position="124"/>
    </location>
</feature>
<reference evidence="5" key="1">
    <citation type="submission" date="2021-12" db="EMBL/GenBank/DDBJ databases">
        <title>Bradyrhizobium xenonodulans sp. nov.</title>
        <authorList>
            <person name="Claassens R."/>
            <person name="Venter S.N."/>
            <person name="Beukes C.W."/>
            <person name="Stepkowski T."/>
            <person name="Steenkamp E.T."/>
        </authorList>
    </citation>
    <scope>NUCLEOTIDE SEQUENCE</scope>
    <source>
        <strain evidence="5">14AB</strain>
    </source>
</reference>
<dbReference type="PANTHER" id="PTHR33204">
    <property type="entry name" value="TRANSCRIPTIONAL REGULATOR, MARR FAMILY"/>
    <property type="match status" value="1"/>
</dbReference>
<dbReference type="PANTHER" id="PTHR33204:SF39">
    <property type="entry name" value="TRANSCRIPTIONAL REGULATORY PROTEIN"/>
    <property type="match status" value="1"/>
</dbReference>
<evidence type="ECO:0000256" key="2">
    <source>
        <dbReference type="ARBA" id="ARBA00023125"/>
    </source>
</evidence>
<sequence>MGTSLEPTHSELPALQAPHPDHADCRGVASILARVGDKWSVFVIMKLSDGPKRFNELKRMINGISQRMLTLTLRGLERDGLVTRTIFPTIPPRVDYELTDLGRGLQQPVKALGEWAIMHQEQIASARTRFDERNSS</sequence>
<keyword evidence="6" id="KW-1185">Reference proteome</keyword>
<name>A0ABY7MFM6_9BRAD</name>
<evidence type="ECO:0000313" key="6">
    <source>
        <dbReference type="Proteomes" id="UP001179614"/>
    </source>
</evidence>
<dbReference type="InterPro" id="IPR036390">
    <property type="entry name" value="WH_DNA-bd_sf"/>
</dbReference>
<keyword evidence="2" id="KW-0238">DNA-binding</keyword>
<evidence type="ECO:0000256" key="1">
    <source>
        <dbReference type="ARBA" id="ARBA00023015"/>
    </source>
</evidence>
<dbReference type="Gene3D" id="1.10.10.10">
    <property type="entry name" value="Winged helix-like DNA-binding domain superfamily/Winged helix DNA-binding domain"/>
    <property type="match status" value="1"/>
</dbReference>
<evidence type="ECO:0000256" key="3">
    <source>
        <dbReference type="ARBA" id="ARBA00023163"/>
    </source>
</evidence>
<keyword evidence="3" id="KW-0804">Transcription</keyword>
<dbReference type="InterPro" id="IPR036388">
    <property type="entry name" value="WH-like_DNA-bd_sf"/>
</dbReference>
<dbReference type="InterPro" id="IPR002577">
    <property type="entry name" value="HTH_HxlR"/>
</dbReference>
<dbReference type="PROSITE" id="PS51118">
    <property type="entry name" value="HTH_HXLR"/>
    <property type="match status" value="1"/>
</dbReference>
<organism evidence="5 6">
    <name type="scientific">Bradyrhizobium xenonodulans</name>
    <dbReference type="NCBI Taxonomy" id="2736875"/>
    <lineage>
        <taxon>Bacteria</taxon>
        <taxon>Pseudomonadati</taxon>
        <taxon>Pseudomonadota</taxon>
        <taxon>Alphaproteobacteria</taxon>
        <taxon>Hyphomicrobiales</taxon>
        <taxon>Nitrobacteraceae</taxon>
        <taxon>Bradyrhizobium</taxon>
    </lineage>
</organism>
<dbReference type="Pfam" id="PF01638">
    <property type="entry name" value="HxlR"/>
    <property type="match status" value="1"/>
</dbReference>
<dbReference type="EMBL" id="CP089391">
    <property type="protein sequence ID" value="WBL75715.1"/>
    <property type="molecule type" value="Genomic_DNA"/>
</dbReference>
<evidence type="ECO:0000313" key="5">
    <source>
        <dbReference type="EMBL" id="WBL75715.1"/>
    </source>
</evidence>
<dbReference type="RefSeq" id="WP_270160531.1">
    <property type="nucleotide sequence ID" value="NZ_CP089391.1"/>
</dbReference>
<gene>
    <name evidence="5" type="ORF">I3J27_22045</name>
</gene>
<protein>
    <submittedName>
        <fullName evidence="5">Helix-turn-helix transcriptional regulator</fullName>
    </submittedName>
</protein>
<proteinExistence type="predicted"/>
<evidence type="ECO:0000259" key="4">
    <source>
        <dbReference type="PROSITE" id="PS51118"/>
    </source>
</evidence>
<keyword evidence="1" id="KW-0805">Transcription regulation</keyword>
<dbReference type="SUPFAM" id="SSF46785">
    <property type="entry name" value="Winged helix' DNA-binding domain"/>
    <property type="match status" value="1"/>
</dbReference>